<feature type="chain" id="PRO_5046831646" evidence="3">
    <location>
        <begin position="25"/>
        <end position="409"/>
    </location>
</feature>
<dbReference type="Pfam" id="PF01551">
    <property type="entry name" value="Peptidase_M23"/>
    <property type="match status" value="1"/>
</dbReference>
<dbReference type="InterPro" id="IPR016047">
    <property type="entry name" value="M23ase_b-sheet_dom"/>
</dbReference>
<name>A0ABV9N7J4_9FLAO</name>
<evidence type="ECO:0000256" key="3">
    <source>
        <dbReference type="SAM" id="SignalP"/>
    </source>
</evidence>
<comment type="caution">
    <text evidence="5">The sequence shown here is derived from an EMBL/GenBank/DDBJ whole genome shotgun (WGS) entry which is preliminary data.</text>
</comment>
<dbReference type="PANTHER" id="PTHR21666:SF289">
    <property type="entry name" value="L-ALA--D-GLU ENDOPEPTIDASE"/>
    <property type="match status" value="1"/>
</dbReference>
<evidence type="ECO:0000313" key="6">
    <source>
        <dbReference type="Proteomes" id="UP001595953"/>
    </source>
</evidence>
<keyword evidence="1 3" id="KW-0732">Signal</keyword>
<dbReference type="PANTHER" id="PTHR21666">
    <property type="entry name" value="PEPTIDASE-RELATED"/>
    <property type="match status" value="1"/>
</dbReference>
<dbReference type="Gene3D" id="6.10.250.3150">
    <property type="match status" value="1"/>
</dbReference>
<dbReference type="CDD" id="cd12797">
    <property type="entry name" value="M23_peptidase"/>
    <property type="match status" value="1"/>
</dbReference>
<proteinExistence type="predicted"/>
<reference evidence="6" key="1">
    <citation type="journal article" date="2019" name="Int. J. Syst. Evol. Microbiol.">
        <title>The Global Catalogue of Microorganisms (GCM) 10K type strain sequencing project: providing services to taxonomists for standard genome sequencing and annotation.</title>
        <authorList>
            <consortium name="The Broad Institute Genomics Platform"/>
            <consortium name="The Broad Institute Genome Sequencing Center for Infectious Disease"/>
            <person name="Wu L."/>
            <person name="Ma J."/>
        </authorList>
    </citation>
    <scope>NUCLEOTIDE SEQUENCE [LARGE SCALE GENOMIC DNA]</scope>
    <source>
        <strain evidence="6">CCUG 63682</strain>
    </source>
</reference>
<evidence type="ECO:0000259" key="4">
    <source>
        <dbReference type="Pfam" id="PF01551"/>
    </source>
</evidence>
<dbReference type="GO" id="GO:0016787">
    <property type="term" value="F:hydrolase activity"/>
    <property type="evidence" value="ECO:0007669"/>
    <property type="project" value="UniProtKB-KW"/>
</dbReference>
<keyword evidence="5" id="KW-0378">Hydrolase</keyword>
<keyword evidence="2" id="KW-0175">Coiled coil</keyword>
<feature type="coiled-coil region" evidence="2">
    <location>
        <begin position="163"/>
        <end position="250"/>
    </location>
</feature>
<feature type="domain" description="M23ase beta-sheet core" evidence="4">
    <location>
        <begin position="310"/>
        <end position="401"/>
    </location>
</feature>
<dbReference type="Gene3D" id="2.70.70.10">
    <property type="entry name" value="Glucose Permease (Domain IIA)"/>
    <property type="match status" value="1"/>
</dbReference>
<evidence type="ECO:0000313" key="5">
    <source>
        <dbReference type="EMBL" id="MFC4722930.1"/>
    </source>
</evidence>
<organism evidence="5 6">
    <name type="scientific">Geojedonia litorea</name>
    <dbReference type="NCBI Taxonomy" id="1268269"/>
    <lineage>
        <taxon>Bacteria</taxon>
        <taxon>Pseudomonadati</taxon>
        <taxon>Bacteroidota</taxon>
        <taxon>Flavobacteriia</taxon>
        <taxon>Flavobacteriales</taxon>
        <taxon>Flavobacteriaceae</taxon>
        <taxon>Geojedonia</taxon>
    </lineage>
</organism>
<dbReference type="SUPFAM" id="SSF51261">
    <property type="entry name" value="Duplicated hybrid motif"/>
    <property type="match status" value="1"/>
</dbReference>
<evidence type="ECO:0000256" key="2">
    <source>
        <dbReference type="SAM" id="Coils"/>
    </source>
</evidence>
<dbReference type="InterPro" id="IPR050570">
    <property type="entry name" value="Cell_wall_metabolism_enzyme"/>
</dbReference>
<evidence type="ECO:0000256" key="1">
    <source>
        <dbReference type="ARBA" id="ARBA00022729"/>
    </source>
</evidence>
<dbReference type="Proteomes" id="UP001595953">
    <property type="component" value="Unassembled WGS sequence"/>
</dbReference>
<feature type="coiled-coil region" evidence="2">
    <location>
        <begin position="22"/>
        <end position="49"/>
    </location>
</feature>
<feature type="signal peptide" evidence="3">
    <location>
        <begin position="1"/>
        <end position="24"/>
    </location>
</feature>
<gene>
    <name evidence="5" type="ORF">ACFO5O_11395</name>
</gene>
<accession>A0ABV9N7J4</accession>
<dbReference type="EMBL" id="JBHSGP010000014">
    <property type="protein sequence ID" value="MFC4722930.1"/>
    <property type="molecule type" value="Genomic_DNA"/>
</dbReference>
<protein>
    <submittedName>
        <fullName evidence="5">Murein hydrolase activator EnvC family protein</fullName>
    </submittedName>
</protein>
<dbReference type="InterPro" id="IPR011055">
    <property type="entry name" value="Dup_hybrid_motif"/>
</dbReference>
<keyword evidence="6" id="KW-1185">Reference proteome</keyword>
<feature type="coiled-coil region" evidence="2">
    <location>
        <begin position="85"/>
        <end position="119"/>
    </location>
</feature>
<sequence length="409" mass="46693">MQNKFTVIFSMTILFLVGGFSAEAQSQKQKELEAKRQQYMREIEQINSLLFANRKKEKSVISQVEDLNYKVSVRENLIKVTNDQANLLTREINTNQKEISSLRDQLKLLKEDYAKMIVRSYKGRSDQSKVMFLLSSENFKQAYKRLQYIKQYADYQKEQGEKIKDKTQKLQELNTSLLRQKEDKKKLIAQNKAEKNRLESERIEQEKLVASIRKNLSSFASQVKQKQQEIDRIDKEIDRLIREAIAASNKKAGNDASSSKGYALTAEAKALAANFEANKGKLPWPVEKGVVKLAYGKQPSPIDRTVMIESNGVRIATEEGAKVRAVFEGEVTGILLIKNANPAIVIRHGNYFTIYKNLSKIFVKQGDKVSTKQIIGEVFTNTANGETMLGFGVNKDLKTENPANWIYRM</sequence>
<dbReference type="RefSeq" id="WP_387963858.1">
    <property type="nucleotide sequence ID" value="NZ_JBHSGP010000014.1"/>
</dbReference>